<proteinExistence type="predicted"/>
<dbReference type="Proteomes" id="UP000193920">
    <property type="component" value="Unassembled WGS sequence"/>
</dbReference>
<protein>
    <submittedName>
        <fullName evidence="2">Uncharacterized protein</fullName>
    </submittedName>
</protein>
<reference evidence="2 3" key="1">
    <citation type="submission" date="2016-08" db="EMBL/GenBank/DDBJ databases">
        <title>A Parts List for Fungal Cellulosomes Revealed by Comparative Genomics.</title>
        <authorList>
            <consortium name="DOE Joint Genome Institute"/>
            <person name="Haitjema C.H."/>
            <person name="Gilmore S.P."/>
            <person name="Henske J.K."/>
            <person name="Solomon K.V."/>
            <person name="De Groot R."/>
            <person name="Kuo A."/>
            <person name="Mondo S.J."/>
            <person name="Salamov A.A."/>
            <person name="Labutti K."/>
            <person name="Zhao Z."/>
            <person name="Chiniquy J."/>
            <person name="Barry K."/>
            <person name="Brewer H.M."/>
            <person name="Purvine S.O."/>
            <person name="Wright A.T."/>
            <person name="Boxma B."/>
            <person name="Van Alen T."/>
            <person name="Hackstein J.H."/>
            <person name="Baker S.E."/>
            <person name="Grigoriev I.V."/>
            <person name="O'Malley M.A."/>
        </authorList>
    </citation>
    <scope>NUCLEOTIDE SEQUENCE [LARGE SCALE GENOMIC DNA]</scope>
    <source>
        <strain evidence="2 3">G1</strain>
    </source>
</reference>
<feature type="compositionally biased region" description="Polar residues" evidence="1">
    <location>
        <begin position="13"/>
        <end position="33"/>
    </location>
</feature>
<feature type="region of interest" description="Disordered" evidence="1">
    <location>
        <begin position="83"/>
        <end position="105"/>
    </location>
</feature>
<organism evidence="2 3">
    <name type="scientific">Neocallimastix californiae</name>
    <dbReference type="NCBI Taxonomy" id="1754190"/>
    <lineage>
        <taxon>Eukaryota</taxon>
        <taxon>Fungi</taxon>
        <taxon>Fungi incertae sedis</taxon>
        <taxon>Chytridiomycota</taxon>
        <taxon>Chytridiomycota incertae sedis</taxon>
        <taxon>Neocallimastigomycetes</taxon>
        <taxon>Neocallimastigales</taxon>
        <taxon>Neocallimastigaceae</taxon>
        <taxon>Neocallimastix</taxon>
    </lineage>
</organism>
<feature type="compositionally biased region" description="Polar residues" evidence="1">
    <location>
        <begin position="90"/>
        <end position="105"/>
    </location>
</feature>
<dbReference type="AlphaFoldDB" id="A0A1Y2FJ38"/>
<gene>
    <name evidence="2" type="ORF">LY90DRAFT_499788</name>
</gene>
<comment type="caution">
    <text evidence="2">The sequence shown here is derived from an EMBL/GenBank/DDBJ whole genome shotgun (WGS) entry which is preliminary data.</text>
</comment>
<feature type="region of interest" description="Disordered" evidence="1">
    <location>
        <begin position="1"/>
        <end position="52"/>
    </location>
</feature>
<evidence type="ECO:0000313" key="3">
    <source>
        <dbReference type="Proteomes" id="UP000193920"/>
    </source>
</evidence>
<name>A0A1Y2FJ38_9FUNG</name>
<dbReference type="EMBL" id="MCOG01000008">
    <property type="protein sequence ID" value="ORY82825.1"/>
    <property type="molecule type" value="Genomic_DNA"/>
</dbReference>
<keyword evidence="3" id="KW-1185">Reference proteome</keyword>
<sequence length="105" mass="12032">MQQIPPQRENPIGTFQNNLRAQNQKNAGNSISTKGKGYRPKFFPNKTLINNNKNIQGKNNEIKTINKPNIEQIDFSFQNEEPFENEISDNENSVNSNIVNLTQNK</sequence>
<evidence type="ECO:0000313" key="2">
    <source>
        <dbReference type="EMBL" id="ORY82825.1"/>
    </source>
</evidence>
<accession>A0A1Y2FJ38</accession>
<evidence type="ECO:0000256" key="1">
    <source>
        <dbReference type="SAM" id="MobiDB-lite"/>
    </source>
</evidence>